<feature type="region of interest" description="Disordered" evidence="7">
    <location>
        <begin position="220"/>
        <end position="244"/>
    </location>
</feature>
<feature type="transmembrane region" description="Helical" evidence="8">
    <location>
        <begin position="21"/>
        <end position="40"/>
    </location>
</feature>
<gene>
    <name evidence="10" type="ORF">AVDCRST_MAG25-2990</name>
</gene>
<feature type="transmembrane region" description="Helical" evidence="8">
    <location>
        <begin position="160"/>
        <end position="180"/>
    </location>
</feature>
<dbReference type="AlphaFoldDB" id="A0A6J4S6C5"/>
<comment type="subcellular location">
    <subcellularLocation>
        <location evidence="1">Cell membrane</location>
        <topology evidence="1">Multi-pass membrane protein</topology>
    </subcellularLocation>
</comment>
<evidence type="ECO:0000256" key="8">
    <source>
        <dbReference type="SAM" id="Phobius"/>
    </source>
</evidence>
<dbReference type="EMBL" id="CADCVI010000200">
    <property type="protein sequence ID" value="CAA9484570.1"/>
    <property type="molecule type" value="Genomic_DNA"/>
</dbReference>
<feature type="compositionally biased region" description="Basic and acidic residues" evidence="7">
    <location>
        <begin position="235"/>
        <end position="244"/>
    </location>
</feature>
<evidence type="ECO:0000256" key="3">
    <source>
        <dbReference type="ARBA" id="ARBA00022475"/>
    </source>
</evidence>
<evidence type="ECO:0000313" key="10">
    <source>
        <dbReference type="EMBL" id="CAA9484570.1"/>
    </source>
</evidence>
<dbReference type="GO" id="GO:0005886">
    <property type="term" value="C:plasma membrane"/>
    <property type="evidence" value="ECO:0007669"/>
    <property type="project" value="UniProtKB-SubCell"/>
</dbReference>
<keyword evidence="3" id="KW-1003">Cell membrane</keyword>
<keyword evidence="6 8" id="KW-0472">Membrane</keyword>
<evidence type="ECO:0000256" key="4">
    <source>
        <dbReference type="ARBA" id="ARBA00022692"/>
    </source>
</evidence>
<dbReference type="InterPro" id="IPR051311">
    <property type="entry name" value="DedA_domain"/>
</dbReference>
<evidence type="ECO:0000256" key="2">
    <source>
        <dbReference type="ARBA" id="ARBA00010792"/>
    </source>
</evidence>
<evidence type="ECO:0000256" key="6">
    <source>
        <dbReference type="ARBA" id="ARBA00023136"/>
    </source>
</evidence>
<protein>
    <submittedName>
        <fullName evidence="10">DedA protein</fullName>
    </submittedName>
</protein>
<dbReference type="Pfam" id="PF09335">
    <property type="entry name" value="VTT_dom"/>
    <property type="match status" value="1"/>
</dbReference>
<organism evidence="10">
    <name type="scientific">uncultured Rubrobacteraceae bacterium</name>
    <dbReference type="NCBI Taxonomy" id="349277"/>
    <lineage>
        <taxon>Bacteria</taxon>
        <taxon>Bacillati</taxon>
        <taxon>Actinomycetota</taxon>
        <taxon>Rubrobacteria</taxon>
        <taxon>Rubrobacterales</taxon>
        <taxon>Rubrobacteraceae</taxon>
        <taxon>environmental samples</taxon>
    </lineage>
</organism>
<feature type="transmembrane region" description="Helical" evidence="8">
    <location>
        <begin position="192"/>
        <end position="210"/>
    </location>
</feature>
<proteinExistence type="inferred from homology"/>
<accession>A0A6J4S6C5</accession>
<keyword evidence="5 8" id="KW-1133">Transmembrane helix</keyword>
<name>A0A6J4S6C5_9ACTN</name>
<reference evidence="10" key="1">
    <citation type="submission" date="2020-02" db="EMBL/GenBank/DDBJ databases">
        <authorList>
            <person name="Meier V. D."/>
        </authorList>
    </citation>
    <scope>NUCLEOTIDE SEQUENCE</scope>
    <source>
        <strain evidence="10">AVDCRST_MAG25</strain>
    </source>
</reference>
<evidence type="ECO:0000256" key="1">
    <source>
        <dbReference type="ARBA" id="ARBA00004651"/>
    </source>
</evidence>
<evidence type="ECO:0000256" key="7">
    <source>
        <dbReference type="SAM" id="MobiDB-lite"/>
    </source>
</evidence>
<dbReference type="PANTHER" id="PTHR42709:SF6">
    <property type="entry name" value="UNDECAPRENYL PHOSPHATE TRANSPORTER A"/>
    <property type="match status" value="1"/>
</dbReference>
<keyword evidence="4 8" id="KW-0812">Transmembrane</keyword>
<sequence>MDGILDFIRSVPDSPQGLLDFVTSLLLAHGYLVIFVGAALDNFGLPASGDIVLFAGGFFAHSGQAALPLVMLAGFLGALCSDNSVYWIGRYGGRPLITRILKIRLLSFMLDTKSLGKVESYFEEHGGKTVFVGRFGPGLRSMTPLFAGVSRMKYTQFLPYNLAAVTLWSIAYTMVGYVFGKYWNELLGIAQNIGYGLVGLVALTVLFYVLRRRRKNAKKALAAGEITTPTDEPEDKVRASRERE</sequence>
<dbReference type="NCBIfam" id="TIGR01167">
    <property type="entry name" value="LPXTG_anchor"/>
    <property type="match status" value="1"/>
</dbReference>
<dbReference type="PANTHER" id="PTHR42709">
    <property type="entry name" value="ALKALINE PHOSPHATASE LIKE PROTEIN"/>
    <property type="match status" value="1"/>
</dbReference>
<evidence type="ECO:0000259" key="9">
    <source>
        <dbReference type="Pfam" id="PF09335"/>
    </source>
</evidence>
<comment type="similarity">
    <text evidence="2">Belongs to the DedA family.</text>
</comment>
<feature type="domain" description="VTT" evidence="9">
    <location>
        <begin position="49"/>
        <end position="177"/>
    </location>
</feature>
<dbReference type="InterPro" id="IPR032816">
    <property type="entry name" value="VTT_dom"/>
</dbReference>
<evidence type="ECO:0000256" key="5">
    <source>
        <dbReference type="ARBA" id="ARBA00022989"/>
    </source>
</evidence>
<feature type="transmembrane region" description="Helical" evidence="8">
    <location>
        <begin position="52"/>
        <end position="80"/>
    </location>
</feature>